<evidence type="ECO:0000313" key="10">
    <source>
        <dbReference type="Proteomes" id="UP000030755"/>
    </source>
</evidence>
<dbReference type="AlphaFoldDB" id="A0A075AUP0"/>
<evidence type="ECO:0000256" key="6">
    <source>
        <dbReference type="ARBA" id="ARBA00023136"/>
    </source>
</evidence>
<dbReference type="HOGENOM" id="CLU_441566_0_0_1"/>
<dbReference type="InterPro" id="IPR017105">
    <property type="entry name" value="AP3_complex_dsu"/>
</dbReference>
<comment type="similarity">
    <text evidence="2">Belongs to the adaptor complexes large subunit family.</text>
</comment>
<dbReference type="OrthoDB" id="10264595at2759"/>
<dbReference type="InterPro" id="IPR002553">
    <property type="entry name" value="Clathrin/coatomer_adapt-like_N"/>
</dbReference>
<sequence length="619" mass="71213">MKVSALFQKDLNELIRGLRLNKDKEYERAYIEKSFEEIRNELKSTDTSTKATAVLKIAYLRMIEFYNLDWALFDIIQVMSHCNLQIKKQGYIASERSFYGNQNILILAVNLLRKDLAGNANEVSLALNAVCSWADRNIITEIVSQVCSLLNHTKFTIRKKAIAALYYLIKEDEQLIEQILPTLKEKVKEKNGIINLINTICELVDVKPSHFMTMVPVLFSFLIDNQTPSWALIKIMKILTKLSKLETRLIKKLEEPLTNLICNHASVSLVVECIATVFKIGIADPKIIKVSIRKLEQFISDHDTNLIYVGLLNFKLLFVHDKGLVSSEMKVFHRLIELTNHEDETIKLMAIDLIYYVSNPSNSKTIIEHFMQKLDGQSPSTTNQIGRQILSLLDFIHDDKFKIFTLCKLAEIKDMLLGSEIKEKISSVMSMIDYSNIEYYINLFISVIRNSPLIISGNEKNFIILEYMMSFLSFNHENLADPVDFIFSCLAIKKTEGVLYALKVYSKISMKIDSETQSLILISLEKNFSRACDWVTQFFIYSIKKQLSLENMFDMPSYLNSEYNANINSNLINLDILQQTSKSNEVEELTSKFTATEPEENLSHFNRPKKKKVVVNLNI</sequence>
<keyword evidence="3" id="KW-0813">Transport</keyword>
<accession>A0A075AUP0</accession>
<dbReference type="SUPFAM" id="SSF48371">
    <property type="entry name" value="ARM repeat"/>
    <property type="match status" value="1"/>
</dbReference>
<organism evidence="8 10">
    <name type="scientific">Rozella allomycis (strain CSF55)</name>
    <dbReference type="NCBI Taxonomy" id="988480"/>
    <lineage>
        <taxon>Eukaryota</taxon>
        <taxon>Fungi</taxon>
        <taxon>Fungi incertae sedis</taxon>
        <taxon>Cryptomycota</taxon>
        <taxon>Cryptomycota incertae sedis</taxon>
        <taxon>Rozella</taxon>
    </lineage>
</organism>
<keyword evidence="5" id="KW-0653">Protein transport</keyword>
<dbReference type="InterPro" id="IPR016024">
    <property type="entry name" value="ARM-type_fold"/>
</dbReference>
<comment type="subcellular location">
    <subcellularLocation>
        <location evidence="1">Endomembrane system</location>
    </subcellularLocation>
</comment>
<evidence type="ECO:0000256" key="4">
    <source>
        <dbReference type="ARBA" id="ARBA00022737"/>
    </source>
</evidence>
<dbReference type="Proteomes" id="UP000030755">
    <property type="component" value="Unassembled WGS sequence"/>
</dbReference>
<keyword evidence="10" id="KW-1185">Reference proteome</keyword>
<dbReference type="Pfam" id="PF01602">
    <property type="entry name" value="Adaptin_N"/>
    <property type="match status" value="1"/>
</dbReference>
<reference evidence="8 10" key="1">
    <citation type="journal article" date="2013" name="Curr. Biol.">
        <title>Shared signatures of parasitism and phylogenomics unite Cryptomycota and microsporidia.</title>
        <authorList>
            <person name="James T.Y."/>
            <person name="Pelin A."/>
            <person name="Bonen L."/>
            <person name="Ahrendt S."/>
            <person name="Sain D."/>
            <person name="Corradi N."/>
            <person name="Stajich J.E."/>
        </authorList>
    </citation>
    <scope>NUCLEOTIDE SEQUENCE [LARGE SCALE GENOMIC DNA]</scope>
    <source>
        <strain evidence="8">CSF55</strain>
        <strain evidence="8">CSF55</strain>
    </source>
</reference>
<feature type="domain" description="Clathrin/coatomer adaptor adaptin-like N-terminal" evidence="7">
    <location>
        <begin position="27"/>
        <end position="433"/>
    </location>
</feature>
<dbReference type="PANTHER" id="PTHR22781">
    <property type="entry name" value="DELTA ADAPTIN-RELATED"/>
    <property type="match status" value="1"/>
</dbReference>
<protein>
    <submittedName>
        <fullName evidence="9">ARM repeat-containing protein</fullName>
    </submittedName>
    <submittedName>
        <fullName evidence="8">Clathrin/coatomer adaptor, adaptin-like domain-containing protein</fullName>
    </submittedName>
</protein>
<evidence type="ECO:0000256" key="1">
    <source>
        <dbReference type="ARBA" id="ARBA00004308"/>
    </source>
</evidence>
<evidence type="ECO:0000313" key="9">
    <source>
        <dbReference type="EMBL" id="RKP19825.1"/>
    </source>
</evidence>
<dbReference type="EMBL" id="ML005153">
    <property type="protein sequence ID" value="RKP19825.1"/>
    <property type="molecule type" value="Genomic_DNA"/>
</dbReference>
<evidence type="ECO:0000313" key="11">
    <source>
        <dbReference type="Proteomes" id="UP000281549"/>
    </source>
</evidence>
<dbReference type="GO" id="GO:0010008">
    <property type="term" value="C:endosome membrane"/>
    <property type="evidence" value="ECO:0007669"/>
    <property type="project" value="TreeGrafter"/>
</dbReference>
<dbReference type="GO" id="GO:0030123">
    <property type="term" value="C:AP-3 adaptor complex"/>
    <property type="evidence" value="ECO:0007669"/>
    <property type="project" value="InterPro"/>
</dbReference>
<proteinExistence type="inferred from homology"/>
<evidence type="ECO:0000259" key="7">
    <source>
        <dbReference type="Pfam" id="PF01602"/>
    </source>
</evidence>
<evidence type="ECO:0000256" key="3">
    <source>
        <dbReference type="ARBA" id="ARBA00022448"/>
    </source>
</evidence>
<keyword evidence="6" id="KW-0472">Membrane</keyword>
<dbReference type="GO" id="GO:0006896">
    <property type="term" value="P:Golgi to vacuole transport"/>
    <property type="evidence" value="ECO:0007669"/>
    <property type="project" value="TreeGrafter"/>
</dbReference>
<dbReference type="Proteomes" id="UP000281549">
    <property type="component" value="Unassembled WGS sequence"/>
</dbReference>
<evidence type="ECO:0000256" key="2">
    <source>
        <dbReference type="ARBA" id="ARBA00006613"/>
    </source>
</evidence>
<evidence type="ECO:0000256" key="5">
    <source>
        <dbReference type="ARBA" id="ARBA00022927"/>
    </source>
</evidence>
<dbReference type="Gene3D" id="1.25.10.10">
    <property type="entry name" value="Leucine-rich Repeat Variant"/>
    <property type="match status" value="1"/>
</dbReference>
<dbReference type="PANTHER" id="PTHR22781:SF12">
    <property type="entry name" value="AP-3 COMPLEX SUBUNIT DELTA-1"/>
    <property type="match status" value="1"/>
</dbReference>
<evidence type="ECO:0000313" key="8">
    <source>
        <dbReference type="EMBL" id="EPZ33880.1"/>
    </source>
</evidence>
<name>A0A075AUP0_ROZAC</name>
<reference evidence="9" key="3">
    <citation type="submission" date="2018-08" db="EMBL/GenBank/DDBJ databases">
        <title>Leveraging single-cell genomics to expand the Fungal Tree of Life.</title>
        <authorList>
            <consortium name="DOE Joint Genome Institute"/>
            <person name="Ahrendt S.R."/>
            <person name="Quandt C.A."/>
            <person name="Ciobanu D."/>
            <person name="Clum A."/>
            <person name="Salamov A."/>
            <person name="Andreopoulos B."/>
            <person name="Cheng J.-F."/>
            <person name="Woyke T."/>
            <person name="Pelin A."/>
            <person name="Henrissat B."/>
            <person name="Reynolds N."/>
            <person name="Benny G.L."/>
            <person name="Smith M.E."/>
            <person name="James T.Y."/>
            <person name="Grigoriev I.V."/>
        </authorList>
    </citation>
    <scope>NUCLEOTIDE SEQUENCE</scope>
    <source>
        <strain evidence="9">CSF55</strain>
    </source>
</reference>
<dbReference type="OMA" id="HVECSAT"/>
<gene>
    <name evidence="8" type="ORF">O9G_003988</name>
    <name evidence="9" type="ORF">ROZALSC1DRAFT_28613</name>
</gene>
<dbReference type="GO" id="GO:0006623">
    <property type="term" value="P:protein targeting to vacuole"/>
    <property type="evidence" value="ECO:0007669"/>
    <property type="project" value="TreeGrafter"/>
</dbReference>
<keyword evidence="4" id="KW-0677">Repeat</keyword>
<dbReference type="InterPro" id="IPR011989">
    <property type="entry name" value="ARM-like"/>
</dbReference>
<reference evidence="11" key="2">
    <citation type="journal article" date="2018" name="Nat. Microbiol.">
        <title>Leveraging single-cell genomics to expand the fungal tree of life.</title>
        <authorList>
            <person name="Ahrendt S.R."/>
            <person name="Quandt C.A."/>
            <person name="Ciobanu D."/>
            <person name="Clum A."/>
            <person name="Salamov A."/>
            <person name="Andreopoulos B."/>
            <person name="Cheng J.F."/>
            <person name="Woyke T."/>
            <person name="Pelin A."/>
            <person name="Henrissat B."/>
            <person name="Reynolds N.K."/>
            <person name="Benny G.L."/>
            <person name="Smith M.E."/>
            <person name="James T.Y."/>
            <person name="Grigoriev I.V."/>
        </authorList>
    </citation>
    <scope>NUCLEOTIDE SEQUENCE [LARGE SCALE GENOMIC DNA]</scope>
    <source>
        <strain evidence="11">CSF55</strain>
    </source>
</reference>
<dbReference type="STRING" id="988480.A0A075AUP0"/>
<dbReference type="EMBL" id="KE561025">
    <property type="protein sequence ID" value="EPZ33880.1"/>
    <property type="molecule type" value="Genomic_DNA"/>
</dbReference>